<dbReference type="STRING" id="1834516.BL253_20840"/>
<dbReference type="InterPro" id="IPR050107">
    <property type="entry name" value="ABC_carbohydrate_import_ATPase"/>
</dbReference>
<keyword evidence="7" id="KW-1185">Reference proteome</keyword>
<dbReference type="InterPro" id="IPR003593">
    <property type="entry name" value="AAA+_ATPase"/>
</dbReference>
<accession>A0A1V2I815</accession>
<organism evidence="6 7">
    <name type="scientific">Pseudofrankia asymbiotica</name>
    <dbReference type="NCBI Taxonomy" id="1834516"/>
    <lineage>
        <taxon>Bacteria</taxon>
        <taxon>Bacillati</taxon>
        <taxon>Actinomycetota</taxon>
        <taxon>Actinomycetes</taxon>
        <taxon>Frankiales</taxon>
        <taxon>Frankiaceae</taxon>
        <taxon>Pseudofrankia</taxon>
    </lineage>
</organism>
<proteinExistence type="predicted"/>
<evidence type="ECO:0000256" key="2">
    <source>
        <dbReference type="ARBA" id="ARBA00022737"/>
    </source>
</evidence>
<dbReference type="InterPro" id="IPR027417">
    <property type="entry name" value="P-loop_NTPase"/>
</dbReference>
<protein>
    <recommendedName>
        <fullName evidence="5">ABC transporter domain-containing protein</fullName>
    </recommendedName>
</protein>
<dbReference type="PROSITE" id="PS00211">
    <property type="entry name" value="ABC_TRANSPORTER_1"/>
    <property type="match status" value="1"/>
</dbReference>
<dbReference type="GO" id="GO:0005524">
    <property type="term" value="F:ATP binding"/>
    <property type="evidence" value="ECO:0007669"/>
    <property type="project" value="UniProtKB-KW"/>
</dbReference>
<dbReference type="Pfam" id="PF00005">
    <property type="entry name" value="ABC_tran"/>
    <property type="match status" value="2"/>
</dbReference>
<evidence type="ECO:0000259" key="5">
    <source>
        <dbReference type="PROSITE" id="PS50893"/>
    </source>
</evidence>
<dbReference type="InterPro" id="IPR003439">
    <property type="entry name" value="ABC_transporter-like_ATP-bd"/>
</dbReference>
<dbReference type="SMART" id="SM00382">
    <property type="entry name" value="AAA"/>
    <property type="match status" value="1"/>
</dbReference>
<dbReference type="PANTHER" id="PTHR43790:SF9">
    <property type="entry name" value="GALACTOFURANOSE TRANSPORTER ATP-BINDING PROTEIN YTFR"/>
    <property type="match status" value="1"/>
</dbReference>
<evidence type="ECO:0000256" key="3">
    <source>
        <dbReference type="ARBA" id="ARBA00022741"/>
    </source>
</evidence>
<comment type="caution">
    <text evidence="6">The sequence shown here is derived from an EMBL/GenBank/DDBJ whole genome shotgun (WGS) entry which is preliminary data.</text>
</comment>
<dbReference type="PROSITE" id="PS50893">
    <property type="entry name" value="ABC_TRANSPORTER_2"/>
    <property type="match status" value="2"/>
</dbReference>
<dbReference type="AlphaFoldDB" id="A0A1V2I815"/>
<keyword evidence="1" id="KW-0813">Transport</keyword>
<keyword evidence="2" id="KW-0677">Repeat</keyword>
<dbReference type="PANTHER" id="PTHR43790">
    <property type="entry name" value="CARBOHYDRATE TRANSPORT ATP-BINDING PROTEIN MG119-RELATED"/>
    <property type="match status" value="1"/>
</dbReference>
<gene>
    <name evidence="6" type="ORF">BL253_20840</name>
</gene>
<dbReference type="GO" id="GO:0016887">
    <property type="term" value="F:ATP hydrolysis activity"/>
    <property type="evidence" value="ECO:0007669"/>
    <property type="project" value="InterPro"/>
</dbReference>
<dbReference type="InterPro" id="IPR017871">
    <property type="entry name" value="ABC_transporter-like_CS"/>
</dbReference>
<keyword evidence="4" id="KW-0067">ATP-binding</keyword>
<feature type="domain" description="ABC transporter" evidence="5">
    <location>
        <begin position="254"/>
        <end position="498"/>
    </location>
</feature>
<dbReference type="Gene3D" id="3.40.50.300">
    <property type="entry name" value="P-loop containing nucleotide triphosphate hydrolases"/>
    <property type="match status" value="2"/>
</dbReference>
<keyword evidence="3" id="KW-0547">Nucleotide-binding</keyword>
<evidence type="ECO:0000313" key="7">
    <source>
        <dbReference type="Proteomes" id="UP000188929"/>
    </source>
</evidence>
<feature type="domain" description="ABC transporter" evidence="5">
    <location>
        <begin position="1"/>
        <end position="241"/>
    </location>
</feature>
<dbReference type="Proteomes" id="UP000188929">
    <property type="component" value="Unassembled WGS sequence"/>
</dbReference>
<evidence type="ECO:0000313" key="6">
    <source>
        <dbReference type="EMBL" id="ONH28089.1"/>
    </source>
</evidence>
<sequence>MAGLTKTFGRTTVLRDAHVDLVPGKIQALIGQNGSGKSTIVKVLSGFHRPDAGATLHRGGRSYDLPLSAHELDELGIAFVHQDLGLVDAASVVDNIRVGRFSRGRLTRRVDMRQERAAARRTLDRLGSSIDVDGPVGALSAADRAIVAIARAVQSLRAGDGVIVFDESTQSLPPEVLAGFYDTIRDLAADGTAILLVSHHLDEVMALSDSVTVLRDGRVVASAVATAQTSVRELTRLMLGVDPQVHPLREEVETTPADVVLTATGLTGRRLRGLDLQLRAGEVLGVTGATDSGHEELPYLLAGARPGRGTVACGGTTVSLAGAGSRALLDLGIALIPQGRTTAGLALGLTASDNVSLPRMRARNSRYRLSSGWQDEEARSVITEFGITPPRADLLMGAYSGGNQQKFLIGKWMVARPRVLVLHEPTQAVDVGARRDILRNLRRAAAAGAAVVVISIDEDDLAAVCDRVVVLAEGRPSRQLAAPFTAEDVLGTRVSALEKQS</sequence>
<reference evidence="7" key="1">
    <citation type="submission" date="2016-10" db="EMBL/GenBank/DDBJ databases">
        <title>Frankia sp. NRRL B-16386 Genome sequencing.</title>
        <authorList>
            <person name="Ghodhbane-Gtari F."/>
            <person name="Swanson E."/>
            <person name="Gueddou A."/>
            <person name="Hezbri K."/>
            <person name="Ktari K."/>
            <person name="Nouioui I."/>
            <person name="Morris K."/>
            <person name="Simpson S."/>
            <person name="Abebe-Akele F."/>
            <person name="Thomas K."/>
            <person name="Gtari M."/>
            <person name="Tisa L.S."/>
        </authorList>
    </citation>
    <scope>NUCLEOTIDE SEQUENCE [LARGE SCALE GENOMIC DNA]</scope>
    <source>
        <strain evidence="7">NRRL B-16386</strain>
    </source>
</reference>
<evidence type="ECO:0000256" key="4">
    <source>
        <dbReference type="ARBA" id="ARBA00022840"/>
    </source>
</evidence>
<evidence type="ECO:0000256" key="1">
    <source>
        <dbReference type="ARBA" id="ARBA00022448"/>
    </source>
</evidence>
<dbReference type="SUPFAM" id="SSF52540">
    <property type="entry name" value="P-loop containing nucleoside triphosphate hydrolases"/>
    <property type="match status" value="2"/>
</dbReference>
<dbReference type="EMBL" id="MOMC01000043">
    <property type="protein sequence ID" value="ONH28089.1"/>
    <property type="molecule type" value="Genomic_DNA"/>
</dbReference>
<name>A0A1V2I815_9ACTN</name>